<dbReference type="EMBL" id="GBXM01093755">
    <property type="protein sequence ID" value="JAH14822.1"/>
    <property type="molecule type" value="Transcribed_RNA"/>
</dbReference>
<proteinExistence type="predicted"/>
<reference evidence="1" key="2">
    <citation type="journal article" date="2015" name="Fish Shellfish Immunol.">
        <title>Early steps in the European eel (Anguilla anguilla)-Vibrio vulnificus interaction in the gills: Role of the RtxA13 toxin.</title>
        <authorList>
            <person name="Callol A."/>
            <person name="Pajuelo D."/>
            <person name="Ebbesson L."/>
            <person name="Teles M."/>
            <person name="MacKenzie S."/>
            <person name="Amaro C."/>
        </authorList>
    </citation>
    <scope>NUCLEOTIDE SEQUENCE</scope>
</reference>
<evidence type="ECO:0000313" key="1">
    <source>
        <dbReference type="EMBL" id="JAH14822.1"/>
    </source>
</evidence>
<sequence>MDIVMFYMYAISCCVFHLFCSF</sequence>
<organism evidence="1">
    <name type="scientific">Anguilla anguilla</name>
    <name type="common">European freshwater eel</name>
    <name type="synonym">Muraena anguilla</name>
    <dbReference type="NCBI Taxonomy" id="7936"/>
    <lineage>
        <taxon>Eukaryota</taxon>
        <taxon>Metazoa</taxon>
        <taxon>Chordata</taxon>
        <taxon>Craniata</taxon>
        <taxon>Vertebrata</taxon>
        <taxon>Euteleostomi</taxon>
        <taxon>Actinopterygii</taxon>
        <taxon>Neopterygii</taxon>
        <taxon>Teleostei</taxon>
        <taxon>Anguilliformes</taxon>
        <taxon>Anguillidae</taxon>
        <taxon>Anguilla</taxon>
    </lineage>
</organism>
<name>A0A0E9QEB1_ANGAN</name>
<accession>A0A0E9QEB1</accession>
<dbReference type="AlphaFoldDB" id="A0A0E9QEB1"/>
<protein>
    <submittedName>
        <fullName evidence="1">Uncharacterized protein</fullName>
    </submittedName>
</protein>
<reference evidence="1" key="1">
    <citation type="submission" date="2014-11" db="EMBL/GenBank/DDBJ databases">
        <authorList>
            <person name="Amaro Gonzalez C."/>
        </authorList>
    </citation>
    <scope>NUCLEOTIDE SEQUENCE</scope>
</reference>